<accession>A0ABW4FKG4</accession>
<dbReference type="Gene3D" id="1.10.260.40">
    <property type="entry name" value="lambda repressor-like DNA-binding domains"/>
    <property type="match status" value="1"/>
</dbReference>
<protein>
    <submittedName>
        <fullName evidence="2">Helix-turn-helix domain-containing protein</fullName>
    </submittedName>
</protein>
<dbReference type="Proteomes" id="UP001597145">
    <property type="component" value="Unassembled WGS sequence"/>
</dbReference>
<evidence type="ECO:0000313" key="2">
    <source>
        <dbReference type="EMBL" id="MFD1531098.1"/>
    </source>
</evidence>
<dbReference type="EMBL" id="JBHUCP010000009">
    <property type="protein sequence ID" value="MFD1531098.1"/>
    <property type="molecule type" value="Genomic_DNA"/>
</dbReference>
<dbReference type="InterPro" id="IPR001387">
    <property type="entry name" value="Cro/C1-type_HTH"/>
</dbReference>
<sequence>MGVVEVTGYKARRRELGACLRAYRQLIRPADVGLPDHGRRRTPGLRREEVATLAGVGLSWYTWLEQGRVTASHQVLDAVGRVLRLDRHARDHLRTLTAPPAPLPTHDILRAELGPLVESWTAGPAALLDHRLDLVAVNRTWAAAWNEPEALDPMRRNVVWLLAAHPRTPGPLPDAGPLVQQVARQLRMATNLHAGDARILEIGDLLRAEAPGLNPVWECRGVGAFEAPALRWAGGAARAYLLHPGGLPGVSILTIVPTDQRGEA</sequence>
<gene>
    <name evidence="2" type="ORF">ACFSCY_16795</name>
</gene>
<evidence type="ECO:0000313" key="3">
    <source>
        <dbReference type="Proteomes" id="UP001597145"/>
    </source>
</evidence>
<dbReference type="SUPFAM" id="SSF47413">
    <property type="entry name" value="lambda repressor-like DNA-binding domains"/>
    <property type="match status" value="1"/>
</dbReference>
<dbReference type="PANTHER" id="PTHR35010">
    <property type="entry name" value="BLL4672 PROTEIN-RELATED"/>
    <property type="match status" value="1"/>
</dbReference>
<dbReference type="InterPro" id="IPR010982">
    <property type="entry name" value="Lambda_DNA-bd_dom_sf"/>
</dbReference>
<dbReference type="Gene3D" id="3.30.450.180">
    <property type="match status" value="1"/>
</dbReference>
<comment type="caution">
    <text evidence="2">The sequence shown here is derived from an EMBL/GenBank/DDBJ whole genome shotgun (WGS) entry which is preliminary data.</text>
</comment>
<dbReference type="InterPro" id="IPR041413">
    <property type="entry name" value="MLTR_LBD"/>
</dbReference>
<dbReference type="CDD" id="cd00093">
    <property type="entry name" value="HTH_XRE"/>
    <property type="match status" value="1"/>
</dbReference>
<dbReference type="RefSeq" id="WP_343971406.1">
    <property type="nucleotide sequence ID" value="NZ_BAAAJG010000002.1"/>
</dbReference>
<dbReference type="Pfam" id="PF13560">
    <property type="entry name" value="HTH_31"/>
    <property type="match status" value="1"/>
</dbReference>
<name>A0ABW4FKG4_9PSEU</name>
<evidence type="ECO:0000259" key="1">
    <source>
        <dbReference type="Pfam" id="PF17765"/>
    </source>
</evidence>
<keyword evidence="3" id="KW-1185">Reference proteome</keyword>
<proteinExistence type="predicted"/>
<reference evidence="3" key="1">
    <citation type="journal article" date="2019" name="Int. J. Syst. Evol. Microbiol.">
        <title>The Global Catalogue of Microorganisms (GCM) 10K type strain sequencing project: providing services to taxonomists for standard genome sequencing and annotation.</title>
        <authorList>
            <consortium name="The Broad Institute Genomics Platform"/>
            <consortium name="The Broad Institute Genome Sequencing Center for Infectious Disease"/>
            <person name="Wu L."/>
            <person name="Ma J."/>
        </authorList>
    </citation>
    <scope>NUCLEOTIDE SEQUENCE [LARGE SCALE GENOMIC DNA]</scope>
    <source>
        <strain evidence="3">JCM 12165</strain>
    </source>
</reference>
<feature type="domain" description="MmyB-like transcription regulator ligand binding" evidence="1">
    <location>
        <begin position="110"/>
        <end position="231"/>
    </location>
</feature>
<organism evidence="2 3">
    <name type="scientific">Pseudonocardia aurantiaca</name>
    <dbReference type="NCBI Taxonomy" id="75290"/>
    <lineage>
        <taxon>Bacteria</taxon>
        <taxon>Bacillati</taxon>
        <taxon>Actinomycetota</taxon>
        <taxon>Actinomycetes</taxon>
        <taxon>Pseudonocardiales</taxon>
        <taxon>Pseudonocardiaceae</taxon>
        <taxon>Pseudonocardia</taxon>
    </lineage>
</organism>
<dbReference type="PANTHER" id="PTHR35010:SF2">
    <property type="entry name" value="BLL4672 PROTEIN"/>
    <property type="match status" value="1"/>
</dbReference>
<dbReference type="Pfam" id="PF17765">
    <property type="entry name" value="MLTR_LBD"/>
    <property type="match status" value="1"/>
</dbReference>